<dbReference type="EMBL" id="LR824020">
    <property type="protein sequence ID" value="CAD0202396.1"/>
    <property type="molecule type" value="Genomic_DNA"/>
</dbReference>
<dbReference type="InterPro" id="IPR039986">
    <property type="entry name" value="CFAP210"/>
</dbReference>
<feature type="coiled-coil region" evidence="2">
    <location>
        <begin position="170"/>
        <end position="279"/>
    </location>
</feature>
<protein>
    <recommendedName>
        <fullName evidence="3">Trichohyalin-plectin-homology domain-containing protein</fullName>
    </recommendedName>
</protein>
<sequence length="516" mass="62326">MSKEEWGRINDWTKLNREDPEVVRRREYVKYLDATSHEMTKSWPNSLENVNKRNEEIRQARIQMAEEANTKFYNRYLKRNKEEQERLMYSARDVVFKNKDAPKLLLSAVIETAVQKERLEQVKFLNERRREAMERKKKDDDDIMRKAKEWHQLNDLRKKRRFEVNKNHQAAILEQAREMSERNRIEYETELNLQKLDILKANEEMEAIKEFEEEFKTEEKARIFDDMKRSREETKARKQEQEARDKMDNRLIDVLLKSRAKIEQKRRQTELDVKNEKLRVLENISQRLETGDAMREAKEQAMFDKAVKEKREADEARLEAQMQKEEGFRKDKIESRQQYLREQQERLHKFHTMRQWDIMNRFKNVEIYEDYLDKQRKEKEQKIKDYRAEILRLWKEREDREAKERAESRYFYGALAEQKLRDADNKLLTHAAHLLQEAADHERPQYALQRAIDVSTLHDTFTLTVLASASVNEVDPGRDGGDDLDSSLPNWSLVAHERGKWKKSREAFALQWDISV</sequence>
<dbReference type="InterPro" id="IPR043597">
    <property type="entry name" value="TPH_dom"/>
</dbReference>
<evidence type="ECO:0000313" key="4">
    <source>
        <dbReference type="EMBL" id="CAD0202396.1"/>
    </source>
</evidence>
<organism evidence="4 5">
    <name type="scientific">Chrysodeixis includens</name>
    <name type="common">Soybean looper</name>
    <name type="synonym">Pseudoplusia includens</name>
    <dbReference type="NCBI Taxonomy" id="689277"/>
    <lineage>
        <taxon>Eukaryota</taxon>
        <taxon>Metazoa</taxon>
        <taxon>Ecdysozoa</taxon>
        <taxon>Arthropoda</taxon>
        <taxon>Hexapoda</taxon>
        <taxon>Insecta</taxon>
        <taxon>Pterygota</taxon>
        <taxon>Neoptera</taxon>
        <taxon>Endopterygota</taxon>
        <taxon>Lepidoptera</taxon>
        <taxon>Glossata</taxon>
        <taxon>Ditrysia</taxon>
        <taxon>Noctuoidea</taxon>
        <taxon>Noctuidae</taxon>
        <taxon>Plusiinae</taxon>
        <taxon>Chrysodeixis</taxon>
    </lineage>
</organism>
<dbReference type="OrthoDB" id="331765at2759"/>
<evidence type="ECO:0000256" key="2">
    <source>
        <dbReference type="SAM" id="Coils"/>
    </source>
</evidence>
<dbReference type="GO" id="GO:0005879">
    <property type="term" value="C:axonemal microtubule"/>
    <property type="evidence" value="ECO:0007669"/>
    <property type="project" value="TreeGrafter"/>
</dbReference>
<dbReference type="Proteomes" id="UP001154114">
    <property type="component" value="Chromosome 17"/>
</dbReference>
<evidence type="ECO:0000256" key="1">
    <source>
        <dbReference type="ARBA" id="ARBA00023054"/>
    </source>
</evidence>
<keyword evidence="5" id="KW-1185">Reference proteome</keyword>
<dbReference type="AlphaFoldDB" id="A0A9N8KU27"/>
<feature type="domain" description="Trichohyalin-plectin-homology" evidence="3">
    <location>
        <begin position="98"/>
        <end position="439"/>
    </location>
</feature>
<dbReference type="PANTHER" id="PTHR28663:SF1">
    <property type="entry name" value="CILIA- AND FLAGELLA- ASSOCIATED PROTEIN 210"/>
    <property type="match status" value="1"/>
</dbReference>
<accession>A0A9N8KU27</accession>
<proteinExistence type="predicted"/>
<dbReference type="PANTHER" id="PTHR28663">
    <property type="entry name" value="COILED-COIL DOMAIN-CONTAINING PROTEIN 173"/>
    <property type="match status" value="1"/>
</dbReference>
<name>A0A9N8KU27_CHRIL</name>
<dbReference type="Pfam" id="PF13868">
    <property type="entry name" value="TPH"/>
    <property type="match status" value="1"/>
</dbReference>
<keyword evidence="1 2" id="KW-0175">Coiled coil</keyword>
<evidence type="ECO:0000259" key="3">
    <source>
        <dbReference type="Pfam" id="PF13868"/>
    </source>
</evidence>
<reference evidence="4" key="1">
    <citation type="submission" date="2021-12" db="EMBL/GenBank/DDBJ databases">
        <authorList>
            <person name="King R."/>
        </authorList>
    </citation>
    <scope>NUCLEOTIDE SEQUENCE</scope>
</reference>
<gene>
    <name evidence="4" type="ORF">CINC_LOCUS4059</name>
</gene>
<evidence type="ECO:0000313" key="5">
    <source>
        <dbReference type="Proteomes" id="UP001154114"/>
    </source>
</evidence>